<comment type="caution">
    <text evidence="1">The sequence shown here is derived from an EMBL/GenBank/DDBJ whole genome shotgun (WGS) entry which is preliminary data.</text>
</comment>
<organism evidence="1 2">
    <name type="scientific">Nicotiana attenuata</name>
    <name type="common">Coyote tobacco</name>
    <dbReference type="NCBI Taxonomy" id="49451"/>
    <lineage>
        <taxon>Eukaryota</taxon>
        <taxon>Viridiplantae</taxon>
        <taxon>Streptophyta</taxon>
        <taxon>Embryophyta</taxon>
        <taxon>Tracheophyta</taxon>
        <taxon>Spermatophyta</taxon>
        <taxon>Magnoliopsida</taxon>
        <taxon>eudicotyledons</taxon>
        <taxon>Gunneridae</taxon>
        <taxon>Pentapetalae</taxon>
        <taxon>asterids</taxon>
        <taxon>lamiids</taxon>
        <taxon>Solanales</taxon>
        <taxon>Solanaceae</taxon>
        <taxon>Nicotianoideae</taxon>
        <taxon>Nicotianeae</taxon>
        <taxon>Nicotiana</taxon>
    </lineage>
</organism>
<evidence type="ECO:0000313" key="1">
    <source>
        <dbReference type="EMBL" id="OIT40461.1"/>
    </source>
</evidence>
<evidence type="ECO:0000313" key="2">
    <source>
        <dbReference type="Proteomes" id="UP000187609"/>
    </source>
</evidence>
<protein>
    <submittedName>
        <fullName evidence="1">Uncharacterized protein</fullName>
    </submittedName>
</protein>
<proteinExistence type="predicted"/>
<sequence length="124" mass="13986">MISSRGALLEEIETLVHRHKQALCRGYRAETTVVTYCRNRKDCVDKSKLRILPVKLGKVIHGQILKKDIAYAPFTSSELVKIYRSCGALEPRLLILSDPSTDHQVDAYLVISKVFITISLLSCQ</sequence>
<reference evidence="1" key="1">
    <citation type="submission" date="2016-11" db="EMBL/GenBank/DDBJ databases">
        <title>The genome of Nicotiana attenuata.</title>
        <authorList>
            <person name="Xu S."/>
            <person name="Brockmoeller T."/>
            <person name="Gaquerel E."/>
            <person name="Navarro A."/>
            <person name="Kuhl H."/>
            <person name="Gase K."/>
            <person name="Ling Z."/>
            <person name="Zhou W."/>
            <person name="Kreitzer C."/>
            <person name="Stanke M."/>
            <person name="Tang H."/>
            <person name="Lyons E."/>
            <person name="Pandey P."/>
            <person name="Pandey S.P."/>
            <person name="Timmermann B."/>
            <person name="Baldwin I.T."/>
        </authorList>
    </citation>
    <scope>NUCLEOTIDE SEQUENCE [LARGE SCALE GENOMIC DNA]</scope>
    <source>
        <strain evidence="1">UT</strain>
    </source>
</reference>
<name>A0A314LFC6_NICAT</name>
<keyword evidence="2" id="KW-1185">Reference proteome</keyword>
<accession>A0A314LFC6</accession>
<dbReference type="Gramene" id="OIT40461">
    <property type="protein sequence ID" value="OIT40461"/>
    <property type="gene ID" value="A4A49_22773"/>
</dbReference>
<dbReference type="Proteomes" id="UP000187609">
    <property type="component" value="Unassembled WGS sequence"/>
</dbReference>
<dbReference type="AlphaFoldDB" id="A0A314LFC6"/>
<dbReference type="EMBL" id="MJEQ01000022">
    <property type="protein sequence ID" value="OIT40461.1"/>
    <property type="molecule type" value="Genomic_DNA"/>
</dbReference>
<gene>
    <name evidence="1" type="ORF">A4A49_22773</name>
</gene>